<dbReference type="SUPFAM" id="SSF53850">
    <property type="entry name" value="Periplasmic binding protein-like II"/>
    <property type="match status" value="1"/>
</dbReference>
<name>A0AAJ1IHJ6_9SPIO</name>
<proteinExistence type="predicted"/>
<dbReference type="Pfam" id="PF01547">
    <property type="entry name" value="SBP_bac_1"/>
    <property type="match status" value="1"/>
</dbReference>
<reference evidence="2 3" key="1">
    <citation type="submission" date="2022-12" db="EMBL/GenBank/DDBJ databases">
        <title>Metagenome assembled genome from gulf of manar.</title>
        <authorList>
            <person name="Kohli P."/>
            <person name="Pk S."/>
            <person name="Venkata Ramana C."/>
            <person name="Sasikala C."/>
        </authorList>
    </citation>
    <scope>NUCLEOTIDE SEQUENCE [LARGE SCALE GENOMIC DNA]</scope>
    <source>
        <strain evidence="2">JB008</strain>
    </source>
</reference>
<evidence type="ECO:0000313" key="2">
    <source>
        <dbReference type="EMBL" id="MDC7228068.1"/>
    </source>
</evidence>
<dbReference type="Proteomes" id="UP001221217">
    <property type="component" value="Unassembled WGS sequence"/>
</dbReference>
<comment type="caution">
    <text evidence="2">The sequence shown here is derived from an EMBL/GenBank/DDBJ whole genome shotgun (WGS) entry which is preliminary data.</text>
</comment>
<dbReference type="AlphaFoldDB" id="A0AAJ1IHJ6"/>
<dbReference type="PROSITE" id="PS51257">
    <property type="entry name" value="PROKAR_LIPOPROTEIN"/>
    <property type="match status" value="1"/>
</dbReference>
<feature type="signal peptide" evidence="1">
    <location>
        <begin position="1"/>
        <end position="19"/>
    </location>
</feature>
<feature type="chain" id="PRO_5042510871" evidence="1">
    <location>
        <begin position="20"/>
        <end position="412"/>
    </location>
</feature>
<dbReference type="Gene3D" id="3.40.190.10">
    <property type="entry name" value="Periplasmic binding protein-like II"/>
    <property type="match status" value="1"/>
</dbReference>
<gene>
    <name evidence="2" type="ORF">PQJ61_14995</name>
</gene>
<accession>A0AAJ1IHJ6</accession>
<protein>
    <submittedName>
        <fullName evidence="2">ABC transporter substrate-binding protein</fullName>
    </submittedName>
</protein>
<organism evidence="2 3">
    <name type="scientific">Candidatus Thalassospirochaeta sargassi</name>
    <dbReference type="NCBI Taxonomy" id="3119039"/>
    <lineage>
        <taxon>Bacteria</taxon>
        <taxon>Pseudomonadati</taxon>
        <taxon>Spirochaetota</taxon>
        <taxon>Spirochaetia</taxon>
        <taxon>Spirochaetales</taxon>
        <taxon>Spirochaetaceae</taxon>
        <taxon>Candidatus Thalassospirochaeta</taxon>
    </lineage>
</organism>
<evidence type="ECO:0000256" key="1">
    <source>
        <dbReference type="SAM" id="SignalP"/>
    </source>
</evidence>
<sequence length="412" mass="46876">MKKLLIAAAILPFLTGCFLIENNTAILWTDIPEVAAYVELFNASQTDYRVELVYAENPADYYALASDSAPDIVISEDLASNSIIKAFNPLDKMIEDGLFDPSVFYPDLYSLGCREEIPYVLPVSFNIPAIMYKQDNLSEPFADIIISPEKLKTEAEIFNSRSSDKFRVKGFAPSWIPDFLLYNAFISGSDFTETADGSLIWNETNLQTSIDFCRDWTENINGGFQEEDDFTLTYCYDPGYKLLNAERIGFYYTTLRDFSVIPAEDRANLDFKWLGDENKIPVCDDIVYAGIPSKSNKKKTAKQFLMWFMNSETQQNLLESSQFKRSRVFGICGGLSSLQNVNELVMPEYHKILIGTVPPAGYLSFPASLPSYWKSARADVVIPWLQDQNMLEPEMESLTEMLKIWTLQEQKK</sequence>
<dbReference type="EMBL" id="JAQQAL010000040">
    <property type="protein sequence ID" value="MDC7228068.1"/>
    <property type="molecule type" value="Genomic_DNA"/>
</dbReference>
<dbReference type="InterPro" id="IPR006059">
    <property type="entry name" value="SBP"/>
</dbReference>
<keyword evidence="1" id="KW-0732">Signal</keyword>
<evidence type="ECO:0000313" key="3">
    <source>
        <dbReference type="Proteomes" id="UP001221217"/>
    </source>
</evidence>